<keyword evidence="1" id="KW-0732">Signal</keyword>
<dbReference type="Pfam" id="PF12311">
    <property type="entry name" value="DUF3632"/>
    <property type="match status" value="1"/>
</dbReference>
<gene>
    <name evidence="2" type="ORF">R9X50_00726700</name>
</gene>
<dbReference type="PANTHER" id="PTHR38797:SF4">
    <property type="entry name" value="NUCLEAR PORE COMPLEX PROTEIN NUP85"/>
    <property type="match status" value="1"/>
</dbReference>
<name>A0AAQ3MCR7_9PEZI</name>
<dbReference type="InterPro" id="IPR053204">
    <property type="entry name" value="Oxopyrrolidines_Biosynth-assoc"/>
</dbReference>
<accession>A0AAQ3MCR7</accession>
<organism evidence="2 3">
    <name type="scientific">Acrodontium crateriforme</name>
    <dbReference type="NCBI Taxonomy" id="150365"/>
    <lineage>
        <taxon>Eukaryota</taxon>
        <taxon>Fungi</taxon>
        <taxon>Dikarya</taxon>
        <taxon>Ascomycota</taxon>
        <taxon>Pezizomycotina</taxon>
        <taxon>Dothideomycetes</taxon>
        <taxon>Dothideomycetidae</taxon>
        <taxon>Mycosphaerellales</taxon>
        <taxon>Teratosphaeriaceae</taxon>
        <taxon>Acrodontium</taxon>
    </lineage>
</organism>
<protein>
    <submittedName>
        <fullName evidence="2">Uncharacterized protein</fullName>
    </submittedName>
</protein>
<proteinExistence type="predicted"/>
<dbReference type="InterPro" id="IPR022085">
    <property type="entry name" value="OpdG"/>
</dbReference>
<reference evidence="2 3" key="1">
    <citation type="submission" date="2023-11" db="EMBL/GenBank/DDBJ databases">
        <title>An acidophilic fungus is an integral part of prey digestion in a carnivorous sundew plant.</title>
        <authorList>
            <person name="Tsai I.J."/>
        </authorList>
    </citation>
    <scope>NUCLEOTIDE SEQUENCE [LARGE SCALE GENOMIC DNA]</scope>
    <source>
        <strain evidence="2">169a</strain>
    </source>
</reference>
<evidence type="ECO:0000313" key="2">
    <source>
        <dbReference type="EMBL" id="WPH04376.1"/>
    </source>
</evidence>
<sequence length="418" mass="46653">MKILFPISLVADLAANVLAGPIVPSTNELKRQVISYRCTYPNSVPAATFRVAYVNSQIAVATIGGFDAGASGYLNAKRYPITYTLLLLNFIFDLAEQKMDDILPYRIVEDCSAHGLGDENDVLQYQAAILECAMGHSRPDATASALTKIVAERAWQHKAAVDMAQQGDSYIVESDLITAVIGSAASSFPPSHAAQTRLIDIFEALPLVLPRQEVPNPVLNSDGTVRSGHQGSEHLIDTRPQRILWENLNLLHFDTNFSWLAESGQTKWSGVEKCGSEEQWRWRNLSHFMAKVTVRGMKDLSRFSALFMIFPHQLIAFDTPGWSGYLAGQALAAAQWIIPDQHAAFVWKECQSMPSTGNVSPPGRRRWSLESWSRWKQIFQQVADMVDDTRVHETARRDSLRASEIMSEVESHEHDRNV</sequence>
<dbReference type="Proteomes" id="UP001303373">
    <property type="component" value="Chromosome 13"/>
</dbReference>
<evidence type="ECO:0000313" key="3">
    <source>
        <dbReference type="Proteomes" id="UP001303373"/>
    </source>
</evidence>
<feature type="signal peptide" evidence="1">
    <location>
        <begin position="1"/>
        <end position="19"/>
    </location>
</feature>
<dbReference type="PANTHER" id="PTHR38797">
    <property type="entry name" value="NUCLEAR PORE COMPLEX PROTEIN NUP85-RELATED"/>
    <property type="match status" value="1"/>
</dbReference>
<dbReference type="EMBL" id="CP138592">
    <property type="protein sequence ID" value="WPH04376.1"/>
    <property type="molecule type" value="Genomic_DNA"/>
</dbReference>
<dbReference type="AlphaFoldDB" id="A0AAQ3MCR7"/>
<keyword evidence="3" id="KW-1185">Reference proteome</keyword>
<feature type="chain" id="PRO_5042972385" evidence="1">
    <location>
        <begin position="20"/>
        <end position="418"/>
    </location>
</feature>
<evidence type="ECO:0000256" key="1">
    <source>
        <dbReference type="SAM" id="SignalP"/>
    </source>
</evidence>